<name>A0A8T9B749_9HELO</name>
<dbReference type="InterPro" id="IPR046450">
    <property type="entry name" value="PA_dom_sf"/>
</dbReference>
<dbReference type="InterPro" id="IPR036757">
    <property type="entry name" value="TFR-like_dimer_dom_sf"/>
</dbReference>
<feature type="domain" description="Transferrin receptor-like dimerisation" evidence="4">
    <location>
        <begin position="620"/>
        <end position="735"/>
    </location>
</feature>
<dbReference type="AlphaFoldDB" id="A0A8T9B749"/>
<sequence>MSDMGKADVPNDKKRGIEYGPFPLHPSYRPKTRNLVLLVGISTLLAFFVWASHQTLEFMSFPNLLDWKVLTSDYQPLDQFPFAKLEEILQTEPSASKIAEWSRYYTSSAHYAGQGKDQGIWTQNKWKEFGIPETWVNHQTATIGHPIEQRLALLDLDGKTNSKKLLYEAKLTENVPQDDPSSVRTPAYHEASASDNITARFIYANFGYSEDYDDLEEAGIDLNGKIAIVKYGNGYRGEKVDTAATRGLVGVVMYTDLQQDGNVTENGGYKPYPAGPARPGTYIARGSIKRHNINITGSNPAISGKTIPSIPVSNEDIIPILRGLDGHGPKAAEMNKNWHGGALGRGVEYHTGPSPLGLVLNFNNQMNYTRITAYNVLGRIRGSLPDVVVLGNHRDAWTAGTSDPNSGSAALNEIVRSFGTALNAGWKPKRTIIFASWDAHEIGLVGSRGWIAENLPWISEYAIAYLNVVVAASGREFRAKATPLLYQVLQKATKSVQSPHGAEDQTIFDKWGGDITGAGGGDAIPFLQTACVSTVDMGFIPGPNDAPFPYHSNFDTQAWMTTWGDPGWNYHLATTKIWSLMAAYLVDSPVLKIRSTDYANKMTEYVEIAKEILSSPADFDLYPLEKAIKGFHSACSTFDSYASSLEASEKCKNKSQKISRVNAQYIKIERQFCYDGSPDEPVESEHVIFGASAWFQKEEVIPRLIHSLKSGNWSDAHKWSGIIQSKIENATALLQL</sequence>
<dbReference type="Pfam" id="PF02225">
    <property type="entry name" value="PA"/>
    <property type="match status" value="1"/>
</dbReference>
<accession>A0A8T9B749</accession>
<evidence type="ECO:0000256" key="2">
    <source>
        <dbReference type="SAM" id="Phobius"/>
    </source>
</evidence>
<proteinExistence type="inferred from homology"/>
<comment type="caution">
    <text evidence="6">The sequence shown here is derived from an EMBL/GenBank/DDBJ whole genome shotgun (WGS) entry which is preliminary data.</text>
</comment>
<reference evidence="6 7" key="1">
    <citation type="submission" date="2018-05" db="EMBL/GenBank/DDBJ databases">
        <title>Whole genome sequencing for identification of molecular markers to develop diagnostic detection tools for the regulated plant pathogen Lachnellula willkommii.</title>
        <authorList>
            <person name="Giroux E."/>
            <person name="Bilodeau G."/>
        </authorList>
    </citation>
    <scope>NUCLEOTIDE SEQUENCE [LARGE SCALE GENOMIC DNA]</scope>
    <source>
        <strain evidence="6 7">CBS 203.66</strain>
    </source>
</reference>
<keyword evidence="2" id="KW-0472">Membrane</keyword>
<keyword evidence="2" id="KW-1133">Transmembrane helix</keyword>
<dbReference type="Pfam" id="PF04253">
    <property type="entry name" value="TFR_dimer"/>
    <property type="match status" value="1"/>
</dbReference>
<dbReference type="InterPro" id="IPR007484">
    <property type="entry name" value="Peptidase_M28"/>
</dbReference>
<keyword evidence="2" id="KW-0812">Transmembrane</keyword>
<dbReference type="Gene3D" id="3.50.30.30">
    <property type="match status" value="1"/>
</dbReference>
<evidence type="ECO:0000256" key="1">
    <source>
        <dbReference type="ARBA" id="ARBA00005634"/>
    </source>
</evidence>
<keyword evidence="6" id="KW-0121">Carboxypeptidase</keyword>
<dbReference type="PANTHER" id="PTHR10404">
    <property type="entry name" value="N-ACETYLATED-ALPHA-LINKED ACIDIC DIPEPTIDASE"/>
    <property type="match status" value="1"/>
</dbReference>
<dbReference type="PANTHER" id="PTHR10404:SF46">
    <property type="entry name" value="VACUOLAR PROTEIN SORTING-ASSOCIATED PROTEIN 70"/>
    <property type="match status" value="1"/>
</dbReference>
<dbReference type="InterPro" id="IPR007365">
    <property type="entry name" value="TFR-like_dimer_dom"/>
</dbReference>
<dbReference type="FunFam" id="3.40.630.10:FF:000101">
    <property type="entry name" value="N-acetylated alpha-linked acidic dipeptidase like 1"/>
    <property type="match status" value="1"/>
</dbReference>
<evidence type="ECO:0000313" key="6">
    <source>
        <dbReference type="EMBL" id="TVY15517.1"/>
    </source>
</evidence>
<organism evidence="6 7">
    <name type="scientific">Lachnellula arida</name>
    <dbReference type="NCBI Taxonomy" id="1316785"/>
    <lineage>
        <taxon>Eukaryota</taxon>
        <taxon>Fungi</taxon>
        <taxon>Dikarya</taxon>
        <taxon>Ascomycota</taxon>
        <taxon>Pezizomycotina</taxon>
        <taxon>Leotiomycetes</taxon>
        <taxon>Helotiales</taxon>
        <taxon>Lachnaceae</taxon>
        <taxon>Lachnellula</taxon>
    </lineage>
</organism>
<dbReference type="SUPFAM" id="SSF53187">
    <property type="entry name" value="Zn-dependent exopeptidases"/>
    <property type="match status" value="1"/>
</dbReference>
<feature type="transmembrane region" description="Helical" evidence="2">
    <location>
        <begin position="35"/>
        <end position="53"/>
    </location>
</feature>
<keyword evidence="6" id="KW-0378">Hydrolase</keyword>
<comment type="similarity">
    <text evidence="1">Belongs to the peptidase M28 family. M28B subfamily.</text>
</comment>
<dbReference type="Gene3D" id="3.40.630.10">
    <property type="entry name" value="Zn peptidases"/>
    <property type="match status" value="1"/>
</dbReference>
<feature type="domain" description="Peptidase M28" evidence="5">
    <location>
        <begin position="375"/>
        <end position="557"/>
    </location>
</feature>
<gene>
    <name evidence="6" type="ORF">LARI1_G006429</name>
</gene>
<evidence type="ECO:0000259" key="3">
    <source>
        <dbReference type="Pfam" id="PF02225"/>
    </source>
</evidence>
<dbReference type="EMBL" id="QGMF01000490">
    <property type="protein sequence ID" value="TVY15517.1"/>
    <property type="molecule type" value="Genomic_DNA"/>
</dbReference>
<dbReference type="Gene3D" id="1.20.930.40">
    <property type="entry name" value="Transferrin receptor-like, dimerisation domain"/>
    <property type="match status" value="1"/>
</dbReference>
<keyword evidence="7" id="KW-1185">Reference proteome</keyword>
<dbReference type="InterPro" id="IPR003137">
    <property type="entry name" value="PA_domain"/>
</dbReference>
<keyword evidence="6" id="KW-0645">Protease</keyword>
<evidence type="ECO:0000259" key="4">
    <source>
        <dbReference type="Pfam" id="PF04253"/>
    </source>
</evidence>
<dbReference type="OrthoDB" id="5841748at2759"/>
<dbReference type="SUPFAM" id="SSF47672">
    <property type="entry name" value="Transferrin receptor-like dimerisation domain"/>
    <property type="match status" value="1"/>
</dbReference>
<dbReference type="CDD" id="cd08022">
    <property type="entry name" value="M28_PSMA_like"/>
    <property type="match status" value="1"/>
</dbReference>
<feature type="domain" description="PA" evidence="3">
    <location>
        <begin position="207"/>
        <end position="287"/>
    </location>
</feature>
<evidence type="ECO:0000259" key="5">
    <source>
        <dbReference type="Pfam" id="PF04389"/>
    </source>
</evidence>
<evidence type="ECO:0000313" key="7">
    <source>
        <dbReference type="Proteomes" id="UP000469559"/>
    </source>
</evidence>
<dbReference type="SUPFAM" id="SSF52025">
    <property type="entry name" value="PA domain"/>
    <property type="match status" value="1"/>
</dbReference>
<dbReference type="InterPro" id="IPR039373">
    <property type="entry name" value="Peptidase_M28B"/>
</dbReference>
<dbReference type="Pfam" id="PF04389">
    <property type="entry name" value="Peptidase_M28"/>
    <property type="match status" value="1"/>
</dbReference>
<dbReference type="GO" id="GO:0004180">
    <property type="term" value="F:carboxypeptidase activity"/>
    <property type="evidence" value="ECO:0007669"/>
    <property type="project" value="UniProtKB-KW"/>
</dbReference>
<protein>
    <submittedName>
        <fullName evidence="6">Putative glutamate carboxypeptidase</fullName>
    </submittedName>
</protein>
<dbReference type="Proteomes" id="UP000469559">
    <property type="component" value="Unassembled WGS sequence"/>
</dbReference>